<dbReference type="PRINTS" id="PR00332">
    <property type="entry name" value="HISTRIAD"/>
</dbReference>
<evidence type="ECO:0000256" key="2">
    <source>
        <dbReference type="PIRSR" id="PIRSR601310-3"/>
    </source>
</evidence>
<organism evidence="5 6">
    <name type="scientific">Candidatus Shapirobacteria bacterium CG08_land_8_20_14_0_20_39_18</name>
    <dbReference type="NCBI Taxonomy" id="1974883"/>
    <lineage>
        <taxon>Bacteria</taxon>
        <taxon>Candidatus Shapironibacteriota</taxon>
    </lineage>
</organism>
<sequence length="118" mass="12892">MSMENCVFCKIIAGEMPAKFVYQDDLIVAFPDIKPSAPVHILIVPKKHTESLKTTSEEDQVLLGKMLLIAGKIAKDLGISESGFKVVINNGPDAGQLVKHLHFHLLGGWAKNEGRVTI</sequence>
<dbReference type="CDD" id="cd01276">
    <property type="entry name" value="PKCI_related"/>
    <property type="match status" value="1"/>
</dbReference>
<evidence type="ECO:0000256" key="3">
    <source>
        <dbReference type="PROSITE-ProRule" id="PRU00464"/>
    </source>
</evidence>
<feature type="domain" description="HIT" evidence="4">
    <location>
        <begin position="7"/>
        <end position="115"/>
    </location>
</feature>
<dbReference type="InterPro" id="IPR011146">
    <property type="entry name" value="HIT-like"/>
</dbReference>
<dbReference type="SUPFAM" id="SSF54197">
    <property type="entry name" value="HIT-like"/>
    <property type="match status" value="1"/>
</dbReference>
<dbReference type="InterPro" id="IPR019808">
    <property type="entry name" value="Histidine_triad_CS"/>
</dbReference>
<evidence type="ECO:0000259" key="4">
    <source>
        <dbReference type="PROSITE" id="PS51084"/>
    </source>
</evidence>
<dbReference type="InterPro" id="IPR036265">
    <property type="entry name" value="HIT-like_sf"/>
</dbReference>
<dbReference type="EMBL" id="PEYO01000019">
    <property type="protein sequence ID" value="PIU03283.1"/>
    <property type="molecule type" value="Genomic_DNA"/>
</dbReference>
<dbReference type="AlphaFoldDB" id="A0A2M6XC89"/>
<dbReference type="GO" id="GO:0003824">
    <property type="term" value="F:catalytic activity"/>
    <property type="evidence" value="ECO:0007669"/>
    <property type="project" value="InterPro"/>
</dbReference>
<evidence type="ECO:0000313" key="5">
    <source>
        <dbReference type="EMBL" id="PIU03283.1"/>
    </source>
</evidence>
<dbReference type="InterPro" id="IPR001310">
    <property type="entry name" value="Histidine_triad_HIT"/>
</dbReference>
<reference evidence="6" key="1">
    <citation type="submission" date="2017-09" db="EMBL/GenBank/DDBJ databases">
        <title>Depth-based differentiation of microbial function through sediment-hosted aquifers and enrichment of novel symbionts in the deep terrestrial subsurface.</title>
        <authorList>
            <person name="Probst A.J."/>
            <person name="Ladd B."/>
            <person name="Jarett J.K."/>
            <person name="Geller-Mcgrath D.E."/>
            <person name="Sieber C.M.K."/>
            <person name="Emerson J.B."/>
            <person name="Anantharaman K."/>
            <person name="Thomas B.C."/>
            <person name="Malmstrom R."/>
            <person name="Stieglmeier M."/>
            <person name="Klingl A."/>
            <person name="Woyke T."/>
            <person name="Ryan C.M."/>
            <person name="Banfield J.F."/>
        </authorList>
    </citation>
    <scope>NUCLEOTIDE SEQUENCE [LARGE SCALE GENOMIC DNA]</scope>
</reference>
<dbReference type="Gene3D" id="3.30.428.10">
    <property type="entry name" value="HIT-like"/>
    <property type="match status" value="1"/>
</dbReference>
<proteinExistence type="predicted"/>
<name>A0A2M6XC89_9BACT</name>
<accession>A0A2M6XC89</accession>
<evidence type="ECO:0000256" key="1">
    <source>
        <dbReference type="PIRSR" id="PIRSR601310-1"/>
    </source>
</evidence>
<dbReference type="PANTHER" id="PTHR23089">
    <property type="entry name" value="HISTIDINE TRIAD HIT PROTEIN"/>
    <property type="match status" value="1"/>
</dbReference>
<protein>
    <submittedName>
        <fullName evidence="5">Histidine triad nucleotide-binding protein</fullName>
    </submittedName>
</protein>
<gene>
    <name evidence="5" type="ORF">COT44_04110</name>
</gene>
<feature type="active site" description="Tele-AMP-histidine intermediate" evidence="1">
    <location>
        <position position="102"/>
    </location>
</feature>
<dbReference type="Proteomes" id="UP000228996">
    <property type="component" value="Unassembled WGS sequence"/>
</dbReference>
<comment type="caution">
    <text evidence="5">The sequence shown here is derived from an EMBL/GenBank/DDBJ whole genome shotgun (WGS) entry which is preliminary data.</text>
</comment>
<dbReference type="Pfam" id="PF01230">
    <property type="entry name" value="HIT"/>
    <property type="match status" value="1"/>
</dbReference>
<dbReference type="PROSITE" id="PS00892">
    <property type="entry name" value="HIT_1"/>
    <property type="match status" value="1"/>
</dbReference>
<dbReference type="PROSITE" id="PS51084">
    <property type="entry name" value="HIT_2"/>
    <property type="match status" value="1"/>
</dbReference>
<feature type="short sequence motif" description="Histidine triad motif" evidence="2 3">
    <location>
        <begin position="100"/>
        <end position="104"/>
    </location>
</feature>
<evidence type="ECO:0000313" key="6">
    <source>
        <dbReference type="Proteomes" id="UP000228996"/>
    </source>
</evidence>